<dbReference type="InterPro" id="IPR002213">
    <property type="entry name" value="UDP_glucos_trans"/>
</dbReference>
<keyword evidence="7" id="KW-1185">Reference proteome</keyword>
<sequence>MSGIWLLSFCNILLALIAREKVDGGKVFIQPFSSSSLSRKDAMEKIADILADAGHNVTFLAHTEYKIPETFTTSGVNVLKYNFPKESTFELTEGDIDSYISTPILGEMGLIMNRGSSYERVQVNPARSLFGMDMSFFEKMKEAEYDVAIFDSVDVILGGIMQKFLNRPTIMWSNTGYEFTCVSMHVPLSLSTVPSMFTEYSDSMTFMERFYNVFYHLAMRYYTRSFLEMKFDFLKLYGPKLGLSIAKDEDLCDADLLLAQSSIAYFYPRPLMPNVIPVLGLKDKKSNPINSPFKEFIDGAGEHGFIILSFGSLPKGMDEEKREIFASVFAKLKQRVIWRYGGPTPKSLGPNTMLVPWIPQNDMLGHPNVRAFITHCGVSGSAEAVFKAVPVIGIPLFFDQRQHCTILTKRHGMGKVLFLNDITVERLTNALLEVLNNPKYKTNALKAQELARDQPINASYTIQYWVEYVMKHKGADHLKSTGMRQLNFFQYFLLDILFVVIGCVTMVILAMYCILRRIFIKTTQKIKLS</sequence>
<dbReference type="GO" id="GO:0015020">
    <property type="term" value="F:glucuronosyltransferase activity"/>
    <property type="evidence" value="ECO:0007669"/>
    <property type="project" value="UniProtKB-EC"/>
</dbReference>
<feature type="signal peptide" evidence="5">
    <location>
        <begin position="1"/>
        <end position="24"/>
    </location>
</feature>
<evidence type="ECO:0000256" key="3">
    <source>
        <dbReference type="ARBA" id="ARBA00022679"/>
    </source>
</evidence>
<proteinExistence type="inferred from homology"/>
<gene>
    <name evidence="6" type="ORF">OFUS_LOCUS9796</name>
</gene>
<reference evidence="6" key="1">
    <citation type="submission" date="2022-03" db="EMBL/GenBank/DDBJ databases">
        <authorList>
            <person name="Martin C."/>
        </authorList>
    </citation>
    <scope>NUCLEOTIDE SEQUENCE</scope>
</reference>
<evidence type="ECO:0000313" key="6">
    <source>
        <dbReference type="EMBL" id="CAH1783451.1"/>
    </source>
</evidence>
<comment type="catalytic activity">
    <reaction evidence="5">
        <text>glucuronate acceptor + UDP-alpha-D-glucuronate = acceptor beta-D-glucuronoside + UDP + H(+)</text>
        <dbReference type="Rhea" id="RHEA:21032"/>
        <dbReference type="ChEBI" id="CHEBI:15378"/>
        <dbReference type="ChEBI" id="CHEBI:58052"/>
        <dbReference type="ChEBI" id="CHEBI:58223"/>
        <dbReference type="ChEBI" id="CHEBI:132367"/>
        <dbReference type="ChEBI" id="CHEBI:132368"/>
        <dbReference type="EC" id="2.4.1.17"/>
    </reaction>
</comment>
<accession>A0A8S4NNI9</accession>
<evidence type="ECO:0000256" key="1">
    <source>
        <dbReference type="ARBA" id="ARBA00009995"/>
    </source>
</evidence>
<evidence type="ECO:0000256" key="4">
    <source>
        <dbReference type="RuleBase" id="RU003718"/>
    </source>
</evidence>
<protein>
    <recommendedName>
        <fullName evidence="5">UDP-glucuronosyltransferase</fullName>
        <ecNumber evidence="5">2.4.1.17</ecNumber>
    </recommendedName>
</protein>
<dbReference type="AlphaFoldDB" id="A0A8S4NNI9"/>
<dbReference type="Pfam" id="PF00201">
    <property type="entry name" value="UDPGT"/>
    <property type="match status" value="1"/>
</dbReference>
<dbReference type="Gene3D" id="3.40.50.2000">
    <property type="entry name" value="Glycogen Phosphorylase B"/>
    <property type="match status" value="1"/>
</dbReference>
<feature type="transmembrane region" description="Helical" evidence="5">
    <location>
        <begin position="488"/>
        <end position="515"/>
    </location>
</feature>
<comment type="similarity">
    <text evidence="1 4">Belongs to the UDP-glycosyltransferase family.</text>
</comment>
<keyword evidence="3 4" id="KW-0808">Transferase</keyword>
<keyword evidence="5" id="KW-1133">Transmembrane helix</keyword>
<dbReference type="PANTHER" id="PTHR48043">
    <property type="entry name" value="EG:EG0003.4 PROTEIN-RELATED"/>
    <property type="match status" value="1"/>
</dbReference>
<keyword evidence="2 4" id="KW-0328">Glycosyltransferase</keyword>
<dbReference type="Proteomes" id="UP000749559">
    <property type="component" value="Unassembled WGS sequence"/>
</dbReference>
<dbReference type="FunFam" id="3.40.50.2000:FF:000021">
    <property type="entry name" value="UDP-glucuronosyltransferase"/>
    <property type="match status" value="1"/>
</dbReference>
<comment type="caution">
    <text evidence="6">The sequence shown here is derived from an EMBL/GenBank/DDBJ whole genome shotgun (WGS) entry which is preliminary data.</text>
</comment>
<dbReference type="SUPFAM" id="SSF53756">
    <property type="entry name" value="UDP-Glycosyltransferase/glycogen phosphorylase"/>
    <property type="match status" value="1"/>
</dbReference>
<name>A0A8S4NNI9_OWEFU</name>
<dbReference type="OrthoDB" id="6106008at2759"/>
<dbReference type="CDD" id="cd03784">
    <property type="entry name" value="GT1_Gtf-like"/>
    <property type="match status" value="1"/>
</dbReference>
<dbReference type="EMBL" id="CAIIXF020000005">
    <property type="protein sequence ID" value="CAH1783451.1"/>
    <property type="molecule type" value="Genomic_DNA"/>
</dbReference>
<comment type="subcellular location">
    <subcellularLocation>
        <location evidence="5">Membrane</location>
        <topology evidence="5">Single-pass membrane protein</topology>
    </subcellularLocation>
</comment>
<dbReference type="PROSITE" id="PS00375">
    <property type="entry name" value="UDPGT"/>
    <property type="match status" value="1"/>
</dbReference>
<keyword evidence="5" id="KW-0732">Signal</keyword>
<dbReference type="PANTHER" id="PTHR48043:SF145">
    <property type="entry name" value="FI06409P-RELATED"/>
    <property type="match status" value="1"/>
</dbReference>
<feature type="chain" id="PRO_5035968253" description="UDP-glucuronosyltransferase" evidence="5">
    <location>
        <begin position="25"/>
        <end position="529"/>
    </location>
</feature>
<dbReference type="GO" id="GO:0016020">
    <property type="term" value="C:membrane"/>
    <property type="evidence" value="ECO:0007669"/>
    <property type="project" value="UniProtKB-SubCell"/>
</dbReference>
<keyword evidence="5" id="KW-0472">Membrane</keyword>
<evidence type="ECO:0000313" key="7">
    <source>
        <dbReference type="Proteomes" id="UP000749559"/>
    </source>
</evidence>
<organism evidence="6 7">
    <name type="scientific">Owenia fusiformis</name>
    <name type="common">Polychaete worm</name>
    <dbReference type="NCBI Taxonomy" id="6347"/>
    <lineage>
        <taxon>Eukaryota</taxon>
        <taxon>Metazoa</taxon>
        <taxon>Spiralia</taxon>
        <taxon>Lophotrochozoa</taxon>
        <taxon>Annelida</taxon>
        <taxon>Polychaeta</taxon>
        <taxon>Sedentaria</taxon>
        <taxon>Canalipalpata</taxon>
        <taxon>Sabellida</taxon>
        <taxon>Oweniida</taxon>
        <taxon>Oweniidae</taxon>
        <taxon>Owenia</taxon>
    </lineage>
</organism>
<dbReference type="InterPro" id="IPR050271">
    <property type="entry name" value="UDP-glycosyltransferase"/>
</dbReference>
<dbReference type="InterPro" id="IPR035595">
    <property type="entry name" value="UDP_glycos_trans_CS"/>
</dbReference>
<keyword evidence="5" id="KW-0812">Transmembrane</keyword>
<dbReference type="EC" id="2.4.1.17" evidence="5"/>
<evidence type="ECO:0000256" key="2">
    <source>
        <dbReference type="ARBA" id="ARBA00022676"/>
    </source>
</evidence>
<evidence type="ECO:0000256" key="5">
    <source>
        <dbReference type="RuleBase" id="RU362059"/>
    </source>
</evidence>